<protein>
    <recommendedName>
        <fullName evidence="3">DUF1552 domain-containing protein</fullName>
    </recommendedName>
</protein>
<proteinExistence type="predicted"/>
<evidence type="ECO:0000313" key="2">
    <source>
        <dbReference type="Proteomes" id="UP000317648"/>
    </source>
</evidence>
<dbReference type="OrthoDB" id="240874at2"/>
<evidence type="ECO:0008006" key="3">
    <source>
        <dbReference type="Google" id="ProtNLM"/>
    </source>
</evidence>
<dbReference type="Pfam" id="PF07586">
    <property type="entry name" value="HXXSHH"/>
    <property type="match status" value="1"/>
</dbReference>
<evidence type="ECO:0000313" key="1">
    <source>
        <dbReference type="EMBL" id="QDU92267.1"/>
    </source>
</evidence>
<gene>
    <name evidence="1" type="ORF">Pla8534_00120</name>
</gene>
<keyword evidence="2" id="KW-1185">Reference proteome</keyword>
<dbReference type="InterPro" id="IPR011447">
    <property type="entry name" value="DUF1552"/>
</dbReference>
<dbReference type="KEGG" id="lcre:Pla8534_00120"/>
<sequence>MNILNDTLKMVTPDQLDRRTCLKSLTLGAGAVVLQPFLNALAAEARGEAPPPRIIFMLESNGLYPRHIQPKGVDGDNRKAEKLVDLSLKDLELPDAISPLAPFKDRMGIIQKLSHKVSGGGDHGKGFGGLGCFHWRKGVAGQTIDHSLAAAQPSIIPVVGLGVAPNAGAVFVNSVSASAPKRPTPIVCQPDLAFTSLFGSVAEGNAGKAFNARNKLLDWCRSDIKRVRQELPAMDREKLDIYLDTFEQMRTRQEKVAANKDRLKANVPAIDKFNSTVTTDRFEAQCAIATAALASGLTNVVTIDAAGGVGQYHTWKELGVMKDGHAIGHMNGPDEFSVPIRKFHAQRVADLAKRLDVVPEGDGTMLDNTLIVWMSDSGEAHHGFCGEWPLVLVGNLGGRLKTAGRFLQYPAYQQHADQIPGHRTIANLYLALLHAVGDKREQFGEPDLNLKGADQSGPLAEILV</sequence>
<dbReference type="RefSeq" id="WP_145048062.1">
    <property type="nucleotide sequence ID" value="NZ_CP036433.1"/>
</dbReference>
<dbReference type="Proteomes" id="UP000317648">
    <property type="component" value="Chromosome"/>
</dbReference>
<name>A0A518DKA5_9BACT</name>
<reference evidence="1 2" key="1">
    <citation type="submission" date="2019-02" db="EMBL/GenBank/DDBJ databases">
        <title>Deep-cultivation of Planctomycetes and their phenomic and genomic characterization uncovers novel biology.</title>
        <authorList>
            <person name="Wiegand S."/>
            <person name="Jogler M."/>
            <person name="Boedeker C."/>
            <person name="Pinto D."/>
            <person name="Vollmers J."/>
            <person name="Rivas-Marin E."/>
            <person name="Kohn T."/>
            <person name="Peeters S.H."/>
            <person name="Heuer A."/>
            <person name="Rast P."/>
            <person name="Oberbeckmann S."/>
            <person name="Bunk B."/>
            <person name="Jeske O."/>
            <person name="Meyerdierks A."/>
            <person name="Storesund J.E."/>
            <person name="Kallscheuer N."/>
            <person name="Luecker S."/>
            <person name="Lage O.M."/>
            <person name="Pohl T."/>
            <person name="Merkel B.J."/>
            <person name="Hornburger P."/>
            <person name="Mueller R.-W."/>
            <person name="Bruemmer F."/>
            <person name="Labrenz M."/>
            <person name="Spormann A.M."/>
            <person name="Op den Camp H."/>
            <person name="Overmann J."/>
            <person name="Amann R."/>
            <person name="Jetten M.S.M."/>
            <person name="Mascher T."/>
            <person name="Medema M.H."/>
            <person name="Devos D.P."/>
            <person name="Kaster A.-K."/>
            <person name="Ovreas L."/>
            <person name="Rohde M."/>
            <person name="Galperin M.Y."/>
            <person name="Jogler C."/>
        </authorList>
    </citation>
    <scope>NUCLEOTIDE SEQUENCE [LARGE SCALE GENOMIC DNA]</scope>
    <source>
        <strain evidence="1 2">Pla85_3_4</strain>
    </source>
</reference>
<dbReference type="AlphaFoldDB" id="A0A518DKA5"/>
<dbReference type="EMBL" id="CP036433">
    <property type="protein sequence ID" value="QDU92267.1"/>
    <property type="molecule type" value="Genomic_DNA"/>
</dbReference>
<accession>A0A518DKA5</accession>
<organism evidence="1 2">
    <name type="scientific">Lignipirellula cremea</name>
    <dbReference type="NCBI Taxonomy" id="2528010"/>
    <lineage>
        <taxon>Bacteria</taxon>
        <taxon>Pseudomonadati</taxon>
        <taxon>Planctomycetota</taxon>
        <taxon>Planctomycetia</taxon>
        <taxon>Pirellulales</taxon>
        <taxon>Pirellulaceae</taxon>
        <taxon>Lignipirellula</taxon>
    </lineage>
</organism>